<dbReference type="FunFam" id="3.40.50.2300:FF:000014">
    <property type="entry name" value="PTS system fructose-like transporter subunit IIB"/>
    <property type="match status" value="1"/>
</dbReference>
<sequence length="663" mass="69006">MSSKCSISSLIVQKETLKNTSDIKIKFIEVSMINQLINANLIQLDLQANSKQEVFEELINILHAQGRISDKATFLNDIQAREELGNTGFEDGVAIPHAKSAAVTQPAVAIGVSKKGIDYGAEDGLPSTLFFMIASPDGGDDHHIEVLAELSSKLIEEGFIDAFLNAETSEQALEILLKKSERTTTTTEKSKGLIIGVTGCPAGIAHTYLAAEALEKGAAALGYQIKVETNGSIGVKNSPNAEEIEQAEAIVVACDKQVDLTRFAGKRLIKTNVKAPIRDAQRLINEALNAPSYQADNTSNPSVANKASQARSDLYRFLMNGVSHMIPFVVTGGLLIALALAVGGAPTEAGMAIPPGSMWNQILEVGVVAFTLMIPILAGYIAYAIADRPALAPGLIGGWIANNGSFYGAEAGTGFIGAIVAGLLVGYFVKWITSINYHKFIQPLVPIMIAPITGSLFIAGLFIFVIGAPIASLMDGLTALLTSMSTGNVILLGIVLGGMAGFDMGGPFNKVAFLFSVGMIASGQTQFMGAMACAIPVAPLGMALATAMGRKFDLFEPSEIEAGKAAGAMGLVGISEGAIPFAAQDPMSVIPANVLGSMVAAVMAFSFGITNSVAHGGPVVALLGAMNYPLLALICMAAGAVVTAITCVTLKKLRSQKLAAATA</sequence>
<dbReference type="GO" id="GO:0090563">
    <property type="term" value="F:protein-phosphocysteine-sugar phosphotransferase activity"/>
    <property type="evidence" value="ECO:0007669"/>
    <property type="project" value="TreeGrafter"/>
</dbReference>
<keyword evidence="10" id="KW-0598">Phosphotransferase system</keyword>
<keyword evidence="12" id="KW-0418">Kinase</keyword>
<feature type="transmembrane region" description="Helical" evidence="15">
    <location>
        <begin position="477"/>
        <end position="500"/>
    </location>
</feature>
<dbReference type="CDD" id="cd00211">
    <property type="entry name" value="PTS_IIA_fru"/>
    <property type="match status" value="1"/>
</dbReference>
<evidence type="ECO:0000313" key="19">
    <source>
        <dbReference type="EMBL" id="EEW05841.1"/>
    </source>
</evidence>
<keyword evidence="13 15" id="KW-1133">Transmembrane helix</keyword>
<dbReference type="NCBIfam" id="TIGR00829">
    <property type="entry name" value="FRU"/>
    <property type="match status" value="1"/>
</dbReference>
<keyword evidence="8" id="KW-0762">Sugar transport</keyword>
<dbReference type="GO" id="GO:0005886">
    <property type="term" value="C:plasma membrane"/>
    <property type="evidence" value="ECO:0007669"/>
    <property type="project" value="UniProtKB-SubCell"/>
</dbReference>
<dbReference type="GO" id="GO:0009401">
    <property type="term" value="P:phosphoenolpyruvate-dependent sugar phosphotransferase system"/>
    <property type="evidence" value="ECO:0007669"/>
    <property type="project" value="UniProtKB-KW"/>
</dbReference>
<evidence type="ECO:0000256" key="1">
    <source>
        <dbReference type="ARBA" id="ARBA00001401"/>
    </source>
</evidence>
<dbReference type="InterPro" id="IPR036095">
    <property type="entry name" value="PTS_EIIB-like_sf"/>
</dbReference>
<evidence type="ECO:0000256" key="10">
    <source>
        <dbReference type="ARBA" id="ARBA00022683"/>
    </source>
</evidence>
<evidence type="ECO:0000256" key="14">
    <source>
        <dbReference type="ARBA" id="ARBA00023136"/>
    </source>
</evidence>
<proteinExistence type="predicted"/>
<evidence type="ECO:0000313" key="20">
    <source>
        <dbReference type="Proteomes" id="UP000004827"/>
    </source>
</evidence>
<evidence type="ECO:0000256" key="2">
    <source>
        <dbReference type="ARBA" id="ARBA00004429"/>
    </source>
</evidence>
<comment type="caution">
    <text evidence="19">The sequence shown here is derived from an EMBL/GenBank/DDBJ whole genome shotgun (WGS) entry which is preliminary data.</text>
</comment>
<dbReference type="PROSITE" id="PS51104">
    <property type="entry name" value="PTS_EIIC_TYPE_2"/>
    <property type="match status" value="1"/>
</dbReference>
<keyword evidence="14 15" id="KW-0472">Membrane</keyword>
<evidence type="ECO:0000256" key="12">
    <source>
        <dbReference type="ARBA" id="ARBA00022777"/>
    </source>
</evidence>
<evidence type="ECO:0000256" key="3">
    <source>
        <dbReference type="ARBA" id="ARBA00004496"/>
    </source>
</evidence>
<dbReference type="EC" id="2.7.1.202" evidence="4"/>
<feature type="transmembrane region" description="Helical" evidence="15">
    <location>
        <begin position="406"/>
        <end position="432"/>
    </location>
</feature>
<dbReference type="InterPro" id="IPR003353">
    <property type="entry name" value="PTS_IIB_fruc"/>
</dbReference>
<name>D2YHG3_VIBMI</name>
<dbReference type="Gene3D" id="3.40.930.10">
    <property type="entry name" value="Mannitol-specific EII, Chain A"/>
    <property type="match status" value="1"/>
</dbReference>
<dbReference type="GO" id="GO:0005351">
    <property type="term" value="F:carbohydrate:proton symporter activity"/>
    <property type="evidence" value="ECO:0007669"/>
    <property type="project" value="InterPro"/>
</dbReference>
<dbReference type="PROSITE" id="PS51094">
    <property type="entry name" value="PTS_EIIA_TYPE_2"/>
    <property type="match status" value="1"/>
</dbReference>
<feature type="domain" description="PTS EIIC type-2" evidence="18">
    <location>
        <begin position="314"/>
        <end position="660"/>
    </location>
</feature>
<evidence type="ECO:0000259" key="18">
    <source>
        <dbReference type="PROSITE" id="PS51104"/>
    </source>
</evidence>
<evidence type="ECO:0000256" key="11">
    <source>
        <dbReference type="ARBA" id="ARBA00022692"/>
    </source>
</evidence>
<dbReference type="NCBIfam" id="TIGR01427">
    <property type="entry name" value="PTS_IIC_fructo"/>
    <property type="match status" value="1"/>
</dbReference>
<evidence type="ECO:0000256" key="13">
    <source>
        <dbReference type="ARBA" id="ARBA00022989"/>
    </source>
</evidence>
<evidence type="ECO:0000256" key="4">
    <source>
        <dbReference type="ARBA" id="ARBA00012799"/>
    </source>
</evidence>
<dbReference type="PANTHER" id="PTHR30505">
    <property type="entry name" value="FRUCTOSE-LIKE PERMEASE"/>
    <property type="match status" value="1"/>
</dbReference>
<dbReference type="InterPro" id="IPR003501">
    <property type="entry name" value="PTS_EIIB_2/3"/>
</dbReference>
<evidence type="ECO:0000256" key="6">
    <source>
        <dbReference type="ARBA" id="ARBA00022475"/>
    </source>
</evidence>
<feature type="domain" description="PTS EIIA type-2" evidence="16">
    <location>
        <begin position="35"/>
        <end position="179"/>
    </location>
</feature>
<dbReference type="NCBIfam" id="TIGR00848">
    <property type="entry name" value="fruA"/>
    <property type="match status" value="1"/>
</dbReference>
<keyword evidence="6" id="KW-1003">Cell membrane</keyword>
<dbReference type="AlphaFoldDB" id="D2YHG3"/>
<dbReference type="SUPFAM" id="SSF55804">
    <property type="entry name" value="Phoshotransferase/anion transport protein"/>
    <property type="match status" value="1"/>
</dbReference>
<dbReference type="GO" id="GO:0022877">
    <property type="term" value="F:protein-N(PI)-phosphohistidine-fructose phosphotransferase system transporter activity"/>
    <property type="evidence" value="ECO:0007669"/>
    <property type="project" value="InterPro"/>
</dbReference>
<dbReference type="GO" id="GO:0005737">
    <property type="term" value="C:cytoplasm"/>
    <property type="evidence" value="ECO:0007669"/>
    <property type="project" value="UniProtKB-SubCell"/>
</dbReference>
<feature type="transmembrane region" description="Helical" evidence="15">
    <location>
        <begin position="444"/>
        <end position="471"/>
    </location>
</feature>
<feature type="transmembrane region" description="Helical" evidence="15">
    <location>
        <begin position="630"/>
        <end position="650"/>
    </location>
</feature>
<dbReference type="InterPro" id="IPR013014">
    <property type="entry name" value="PTS_EIIC_2"/>
</dbReference>
<feature type="transmembrane region" description="Helical" evidence="15">
    <location>
        <begin position="325"/>
        <end position="345"/>
    </location>
</feature>
<keyword evidence="5" id="KW-0813">Transport</keyword>
<evidence type="ECO:0000259" key="17">
    <source>
        <dbReference type="PROSITE" id="PS51099"/>
    </source>
</evidence>
<evidence type="ECO:0000259" key="16">
    <source>
        <dbReference type="PROSITE" id="PS51094"/>
    </source>
</evidence>
<gene>
    <name evidence="19" type="ORF">VMB_29600</name>
</gene>
<feature type="transmembrane region" description="Helical" evidence="15">
    <location>
        <begin position="365"/>
        <end position="386"/>
    </location>
</feature>
<dbReference type="InterPro" id="IPR006327">
    <property type="entry name" value="PTS_IIC_fruc"/>
</dbReference>
<evidence type="ECO:0000256" key="9">
    <source>
        <dbReference type="ARBA" id="ARBA00022679"/>
    </source>
</evidence>
<dbReference type="Pfam" id="PF02378">
    <property type="entry name" value="PTS_EIIC"/>
    <property type="match status" value="1"/>
</dbReference>
<dbReference type="InterPro" id="IPR016152">
    <property type="entry name" value="PTrfase/Anion_transptr"/>
</dbReference>
<comment type="subcellular location">
    <subcellularLocation>
        <location evidence="2">Cell inner membrane</location>
        <topology evidence="2">Multi-pass membrane protein</topology>
    </subcellularLocation>
    <subcellularLocation>
        <location evidence="3">Cytoplasm</location>
    </subcellularLocation>
</comment>
<dbReference type="Gene3D" id="3.40.50.2300">
    <property type="match status" value="1"/>
</dbReference>
<dbReference type="PANTHER" id="PTHR30505:SF0">
    <property type="entry name" value="FRUCTOSE-LIKE PTS SYSTEM EIIBC COMPONENT-RELATED"/>
    <property type="match status" value="1"/>
</dbReference>
<feature type="transmembrane region" description="Helical" evidence="15">
    <location>
        <begin position="512"/>
        <end position="545"/>
    </location>
</feature>
<evidence type="ECO:0000256" key="8">
    <source>
        <dbReference type="ARBA" id="ARBA00022597"/>
    </source>
</evidence>
<organism evidence="19 20">
    <name type="scientific">Vibrio mimicus VM603</name>
    <dbReference type="NCBI Taxonomy" id="671074"/>
    <lineage>
        <taxon>Bacteria</taxon>
        <taxon>Pseudomonadati</taxon>
        <taxon>Pseudomonadota</taxon>
        <taxon>Gammaproteobacteria</taxon>
        <taxon>Vibrionales</taxon>
        <taxon>Vibrionaceae</taxon>
        <taxon>Vibrio</taxon>
    </lineage>
</organism>
<dbReference type="InterPro" id="IPR004715">
    <property type="entry name" value="PTS_IIA_fruc"/>
</dbReference>
<evidence type="ECO:0000256" key="7">
    <source>
        <dbReference type="ARBA" id="ARBA00022553"/>
    </source>
</evidence>
<dbReference type="PROSITE" id="PS51099">
    <property type="entry name" value="PTS_EIIB_TYPE_2"/>
    <property type="match status" value="1"/>
</dbReference>
<accession>D2YHG3</accession>
<feature type="domain" description="PTS EIIB type-2" evidence="17">
    <location>
        <begin position="194"/>
        <end position="289"/>
    </location>
</feature>
<comment type="catalytic activity">
    <reaction evidence="1">
        <text>D-fructose(out) + N(pros)-phospho-L-histidyl-[protein] = D-fructose 1-phosphate(in) + L-histidyl-[protein]</text>
        <dbReference type="Rhea" id="RHEA:49252"/>
        <dbReference type="Rhea" id="RHEA-COMP:9745"/>
        <dbReference type="Rhea" id="RHEA-COMP:9746"/>
        <dbReference type="ChEBI" id="CHEBI:29979"/>
        <dbReference type="ChEBI" id="CHEBI:37721"/>
        <dbReference type="ChEBI" id="CHEBI:58674"/>
        <dbReference type="ChEBI" id="CHEBI:64837"/>
        <dbReference type="EC" id="2.7.1.202"/>
    </reaction>
</comment>
<dbReference type="Proteomes" id="UP000004827">
    <property type="component" value="Unassembled WGS sequence"/>
</dbReference>
<dbReference type="SUPFAM" id="SSF52794">
    <property type="entry name" value="PTS system IIB component-like"/>
    <property type="match status" value="1"/>
</dbReference>
<dbReference type="GO" id="GO:0016301">
    <property type="term" value="F:kinase activity"/>
    <property type="evidence" value="ECO:0007669"/>
    <property type="project" value="UniProtKB-KW"/>
</dbReference>
<dbReference type="InterPro" id="IPR013011">
    <property type="entry name" value="PTS_EIIB_2"/>
</dbReference>
<feature type="transmembrane region" description="Helical" evidence="15">
    <location>
        <begin position="565"/>
        <end position="583"/>
    </location>
</feature>
<dbReference type="Pfam" id="PF00359">
    <property type="entry name" value="PTS_EIIA_2"/>
    <property type="match status" value="1"/>
</dbReference>
<keyword evidence="9 19" id="KW-0808">Transferase</keyword>
<feature type="transmembrane region" description="Helical" evidence="15">
    <location>
        <begin position="590"/>
        <end position="610"/>
    </location>
</feature>
<dbReference type="FunFam" id="3.40.930.10:FF:000009">
    <property type="entry name" value="PTS system, fructose specific IIABC component"/>
    <property type="match status" value="1"/>
</dbReference>
<keyword evidence="11 15" id="KW-0812">Transmembrane</keyword>
<protein>
    <recommendedName>
        <fullName evidence="4">protein-N(pi)-phosphohistidine--D-fructose phosphotransferase</fullName>
        <ecNumber evidence="4">2.7.1.202</ecNumber>
    </recommendedName>
</protein>
<keyword evidence="7" id="KW-0597">Phosphoprotein</keyword>
<evidence type="ECO:0000256" key="5">
    <source>
        <dbReference type="ARBA" id="ARBA00022448"/>
    </source>
</evidence>
<dbReference type="InterPro" id="IPR003352">
    <property type="entry name" value="PTS_EIIC"/>
</dbReference>
<dbReference type="EMBL" id="ACYU01000160">
    <property type="protein sequence ID" value="EEW05841.1"/>
    <property type="molecule type" value="Genomic_DNA"/>
</dbReference>
<dbReference type="CDD" id="cd05569">
    <property type="entry name" value="PTS_IIB_fructose"/>
    <property type="match status" value="1"/>
</dbReference>
<dbReference type="InterPro" id="IPR002178">
    <property type="entry name" value="PTS_EIIA_type-2_dom"/>
</dbReference>
<evidence type="ECO:0000256" key="15">
    <source>
        <dbReference type="SAM" id="Phobius"/>
    </source>
</evidence>
<dbReference type="Pfam" id="PF02302">
    <property type="entry name" value="PTS_IIB"/>
    <property type="match status" value="1"/>
</dbReference>
<dbReference type="InterPro" id="IPR050864">
    <property type="entry name" value="Bacterial_PTS_Sugar_Transport"/>
</dbReference>
<reference evidence="19 20" key="1">
    <citation type="journal article" date="2009" name="BMC Evol. Biol.">
        <title>Genomic taxonomy of Vibrios.</title>
        <authorList>
            <person name="Thompson C.C."/>
            <person name="Vicente A.C."/>
            <person name="Souza R.C."/>
            <person name="Vasconcelos A.T."/>
            <person name="Vesth T."/>
            <person name="Alves N.Jr."/>
            <person name="Ussery D.W."/>
            <person name="Iida T."/>
            <person name="Thompson F.L."/>
        </authorList>
    </citation>
    <scope>NUCLEOTIDE SEQUENCE [LARGE SCALE GENOMIC DNA]</scope>
    <source>
        <strain evidence="19 20">VM603</strain>
    </source>
</reference>